<keyword evidence="1" id="KW-1133">Transmembrane helix</keyword>
<accession>A0A6A5Q8X5</accession>
<dbReference type="OrthoDB" id="5412936at2759"/>
<evidence type="ECO:0008006" key="4">
    <source>
        <dbReference type="Google" id="ProtNLM"/>
    </source>
</evidence>
<organism evidence="2 3">
    <name type="scientific">Ampelomyces quisqualis</name>
    <name type="common">Powdery mildew agent</name>
    <dbReference type="NCBI Taxonomy" id="50730"/>
    <lineage>
        <taxon>Eukaryota</taxon>
        <taxon>Fungi</taxon>
        <taxon>Dikarya</taxon>
        <taxon>Ascomycota</taxon>
        <taxon>Pezizomycotina</taxon>
        <taxon>Dothideomycetes</taxon>
        <taxon>Pleosporomycetidae</taxon>
        <taxon>Pleosporales</taxon>
        <taxon>Pleosporineae</taxon>
        <taxon>Phaeosphaeriaceae</taxon>
        <taxon>Ampelomyces</taxon>
    </lineage>
</organism>
<evidence type="ECO:0000313" key="3">
    <source>
        <dbReference type="Proteomes" id="UP000800096"/>
    </source>
</evidence>
<keyword evidence="1" id="KW-0472">Membrane</keyword>
<dbReference type="Proteomes" id="UP000800096">
    <property type="component" value="Unassembled WGS sequence"/>
</dbReference>
<feature type="transmembrane region" description="Helical" evidence="1">
    <location>
        <begin position="316"/>
        <end position="333"/>
    </location>
</feature>
<sequence>MSVVSDPGSSPSRLASHKLTPYANTRTAMFDLPTDFSPSQLEARKILHHVLSSLKDQESKYYPKYGKWVERHSRLEDFCFQCIRPHTWTYLSGRWSLDALKAVGGDLKSEGRGIYFDGVLGLDRRVRIYVGQANSLRARIAQHLNFRHRRDHPSLHYHAMQHSIYNAIGLVAQVPSPNMGNHMLPGMDCPDLLMNVLEMWMCLCFRTLPIQTLEAWLPDDGEMQKGRKRGLEGEFGGLNVACPLDQGEKQREWLDLSDAEDPLIRDYLGRGRESVKIEIEKEEEDSVAQRRIRYTERAKSYNKHWTQPEKYPSQTAGIILGITMVILVGTAIWRGGGYASRR</sequence>
<keyword evidence="3" id="KW-1185">Reference proteome</keyword>
<protein>
    <recommendedName>
        <fullName evidence="4">GIY-YIG domain-containing protein</fullName>
    </recommendedName>
</protein>
<dbReference type="AlphaFoldDB" id="A0A6A5Q8X5"/>
<reference evidence="2" key="1">
    <citation type="journal article" date="2020" name="Stud. Mycol.">
        <title>101 Dothideomycetes genomes: a test case for predicting lifestyles and emergence of pathogens.</title>
        <authorList>
            <person name="Haridas S."/>
            <person name="Albert R."/>
            <person name="Binder M."/>
            <person name="Bloem J."/>
            <person name="Labutti K."/>
            <person name="Salamov A."/>
            <person name="Andreopoulos B."/>
            <person name="Baker S."/>
            <person name="Barry K."/>
            <person name="Bills G."/>
            <person name="Bluhm B."/>
            <person name="Cannon C."/>
            <person name="Castanera R."/>
            <person name="Culley D."/>
            <person name="Daum C."/>
            <person name="Ezra D."/>
            <person name="Gonzalez J."/>
            <person name="Henrissat B."/>
            <person name="Kuo A."/>
            <person name="Liang C."/>
            <person name="Lipzen A."/>
            <person name="Lutzoni F."/>
            <person name="Magnuson J."/>
            <person name="Mondo S."/>
            <person name="Nolan M."/>
            <person name="Ohm R."/>
            <person name="Pangilinan J."/>
            <person name="Park H.-J."/>
            <person name="Ramirez L."/>
            <person name="Alfaro M."/>
            <person name="Sun H."/>
            <person name="Tritt A."/>
            <person name="Yoshinaga Y."/>
            <person name="Zwiers L.-H."/>
            <person name="Turgeon B."/>
            <person name="Goodwin S."/>
            <person name="Spatafora J."/>
            <person name="Crous P."/>
            <person name="Grigoriev I."/>
        </authorList>
    </citation>
    <scope>NUCLEOTIDE SEQUENCE</scope>
    <source>
        <strain evidence="2">HMLAC05119</strain>
    </source>
</reference>
<gene>
    <name evidence="2" type="ORF">BDU57DRAFT_523985</name>
</gene>
<name>A0A6A5Q8X5_AMPQU</name>
<proteinExistence type="predicted"/>
<evidence type="ECO:0000313" key="2">
    <source>
        <dbReference type="EMBL" id="KAF1911893.1"/>
    </source>
</evidence>
<keyword evidence="1" id="KW-0812">Transmembrane</keyword>
<dbReference type="EMBL" id="ML979142">
    <property type="protein sequence ID" value="KAF1911893.1"/>
    <property type="molecule type" value="Genomic_DNA"/>
</dbReference>
<evidence type="ECO:0000256" key="1">
    <source>
        <dbReference type="SAM" id="Phobius"/>
    </source>
</evidence>